<dbReference type="EMBL" id="JAVXZY010000001">
    <property type="protein sequence ID" value="MDT8997735.1"/>
    <property type="molecule type" value="Genomic_DNA"/>
</dbReference>
<comment type="caution">
    <text evidence="1">The sequence shown here is derived from an EMBL/GenBank/DDBJ whole genome shotgun (WGS) entry which is preliminary data.</text>
</comment>
<organism evidence="1 2">
    <name type="scientific">Roseateles aquae</name>
    <dbReference type="NCBI Taxonomy" id="3077235"/>
    <lineage>
        <taxon>Bacteria</taxon>
        <taxon>Pseudomonadati</taxon>
        <taxon>Pseudomonadota</taxon>
        <taxon>Betaproteobacteria</taxon>
        <taxon>Burkholderiales</taxon>
        <taxon>Sphaerotilaceae</taxon>
        <taxon>Roseateles</taxon>
    </lineage>
</organism>
<protein>
    <recommendedName>
        <fullName evidence="3">Nitroreductase domain-containing protein</fullName>
    </recommendedName>
</protein>
<dbReference type="InterPro" id="IPR000415">
    <property type="entry name" value="Nitroreductase-like"/>
</dbReference>
<dbReference type="Proteomes" id="UP001246372">
    <property type="component" value="Unassembled WGS sequence"/>
</dbReference>
<name>A0ABU3P591_9BURK</name>
<dbReference type="SUPFAM" id="SSF55469">
    <property type="entry name" value="FMN-dependent nitroreductase-like"/>
    <property type="match status" value="1"/>
</dbReference>
<reference evidence="1" key="1">
    <citation type="submission" date="2023-09" db="EMBL/GenBank/DDBJ databases">
        <title>Paucibacter sp. APW11 Genome sequencing and assembly.</title>
        <authorList>
            <person name="Kim I."/>
        </authorList>
    </citation>
    <scope>NUCLEOTIDE SEQUENCE</scope>
    <source>
        <strain evidence="1">APW11</strain>
    </source>
</reference>
<proteinExistence type="predicted"/>
<dbReference type="RefSeq" id="WP_315647956.1">
    <property type="nucleotide sequence ID" value="NZ_JAVXZY010000001.1"/>
</dbReference>
<evidence type="ECO:0000313" key="2">
    <source>
        <dbReference type="Proteomes" id="UP001246372"/>
    </source>
</evidence>
<accession>A0ABU3P591</accession>
<evidence type="ECO:0000313" key="1">
    <source>
        <dbReference type="EMBL" id="MDT8997735.1"/>
    </source>
</evidence>
<dbReference type="Gene3D" id="3.40.109.10">
    <property type="entry name" value="NADH Oxidase"/>
    <property type="match status" value="1"/>
</dbReference>
<sequence length="382" mass="42878">MDQQGLQQLLRSIIATAALAPSSHNCQPWSVRCLDREQYEAIAPDLPPSGEWTLALLLGIDRRRALAALPALEREMRISVGGFASLLLNLLRLTGFGVRLQWLPKGWQCRQEQEPLLALLLEVPAQPTTSQHPLWQWIARRHTVRGPFLPAARSAPLPADQACLPYHLACSADAATLHWHFVQGGELLERLAGFYRIHAAEDFRHGAAWRETYRHLDFSAATGPRPRSGIHIDRLFGALPDWQRRLYQFALHPTVMRLAGPLGLHRRVGRDFESLVRQSAAIAYLCAEPGIGDERRQQLLAGERITELWLRVTRDGQSLHPLSVALQHPRIEQQLRQLLGCDTAVLFIARVGSPAAPASPPPRYRRAPDSYCSFEFSAQAHQ</sequence>
<evidence type="ECO:0008006" key="3">
    <source>
        <dbReference type="Google" id="ProtNLM"/>
    </source>
</evidence>
<keyword evidence="2" id="KW-1185">Reference proteome</keyword>
<gene>
    <name evidence="1" type="ORF">RQP53_00435</name>
</gene>